<dbReference type="Pfam" id="PF05656">
    <property type="entry name" value="DUF805"/>
    <property type="match status" value="1"/>
</dbReference>
<accession>A0A518IGS0</accession>
<feature type="transmembrane region" description="Helical" evidence="1">
    <location>
        <begin position="88"/>
        <end position="110"/>
    </location>
</feature>
<gene>
    <name evidence="2" type="primary">yhaH_2</name>
    <name evidence="2" type="ORF">Enr17x_43100</name>
</gene>
<dbReference type="PANTHER" id="PTHR34980">
    <property type="entry name" value="INNER MEMBRANE PROTEIN-RELATED-RELATED"/>
    <property type="match status" value="1"/>
</dbReference>
<dbReference type="InterPro" id="IPR008523">
    <property type="entry name" value="DUF805"/>
</dbReference>
<dbReference type="AlphaFoldDB" id="A0A518IGS0"/>
<dbReference type="GO" id="GO:0005886">
    <property type="term" value="C:plasma membrane"/>
    <property type="evidence" value="ECO:0007669"/>
    <property type="project" value="TreeGrafter"/>
</dbReference>
<protein>
    <submittedName>
        <fullName evidence="2">Inner membrane protein YhaH</fullName>
    </submittedName>
</protein>
<dbReference type="Proteomes" id="UP000318313">
    <property type="component" value="Chromosome"/>
</dbReference>
<feature type="transmembrane region" description="Helical" evidence="1">
    <location>
        <begin position="54"/>
        <end position="76"/>
    </location>
</feature>
<evidence type="ECO:0000256" key="1">
    <source>
        <dbReference type="SAM" id="Phobius"/>
    </source>
</evidence>
<organism evidence="2 3">
    <name type="scientific">Gimesia fumaroli</name>
    <dbReference type="NCBI Taxonomy" id="2527976"/>
    <lineage>
        <taxon>Bacteria</taxon>
        <taxon>Pseudomonadati</taxon>
        <taxon>Planctomycetota</taxon>
        <taxon>Planctomycetia</taxon>
        <taxon>Planctomycetales</taxon>
        <taxon>Planctomycetaceae</taxon>
        <taxon>Gimesia</taxon>
    </lineage>
</organism>
<dbReference type="PANTHER" id="PTHR34980:SF2">
    <property type="entry name" value="INNER MEMBRANE PROTEIN YHAH-RELATED"/>
    <property type="match status" value="1"/>
</dbReference>
<feature type="transmembrane region" description="Helical" evidence="1">
    <location>
        <begin position="23"/>
        <end position="48"/>
    </location>
</feature>
<dbReference type="RefSeq" id="WP_145311594.1">
    <property type="nucleotide sequence ID" value="NZ_CP037452.1"/>
</dbReference>
<keyword evidence="1" id="KW-1133">Transmembrane helix</keyword>
<evidence type="ECO:0000313" key="2">
    <source>
        <dbReference type="EMBL" id="QDV52250.1"/>
    </source>
</evidence>
<sequence length="129" mass="14425">MHWYLTVLKKYAVLDGRARRMEYWMFTLLDTLFAILVCILGTAVGSMMSGPGEISFLGFWLLLIYMFLVLMPKLSVTVRRLHDTGRSALWLFAGLIPAIGALITIILMVLDGDAGENEYGPDPKTVPLT</sequence>
<proteinExistence type="predicted"/>
<dbReference type="KEGG" id="gfm:Enr17x_43100"/>
<evidence type="ECO:0000313" key="3">
    <source>
        <dbReference type="Proteomes" id="UP000318313"/>
    </source>
</evidence>
<keyword evidence="3" id="KW-1185">Reference proteome</keyword>
<name>A0A518IGS0_9PLAN</name>
<keyword evidence="1" id="KW-0472">Membrane</keyword>
<dbReference type="EMBL" id="CP037452">
    <property type="protein sequence ID" value="QDV52250.1"/>
    <property type="molecule type" value="Genomic_DNA"/>
</dbReference>
<dbReference type="OrthoDB" id="9812349at2"/>
<keyword evidence="1" id="KW-0812">Transmembrane</keyword>
<reference evidence="2 3" key="1">
    <citation type="submission" date="2019-03" db="EMBL/GenBank/DDBJ databases">
        <title>Deep-cultivation of Planctomycetes and their phenomic and genomic characterization uncovers novel biology.</title>
        <authorList>
            <person name="Wiegand S."/>
            <person name="Jogler M."/>
            <person name="Boedeker C."/>
            <person name="Pinto D."/>
            <person name="Vollmers J."/>
            <person name="Rivas-Marin E."/>
            <person name="Kohn T."/>
            <person name="Peeters S.H."/>
            <person name="Heuer A."/>
            <person name="Rast P."/>
            <person name="Oberbeckmann S."/>
            <person name="Bunk B."/>
            <person name="Jeske O."/>
            <person name="Meyerdierks A."/>
            <person name="Storesund J.E."/>
            <person name="Kallscheuer N."/>
            <person name="Luecker S."/>
            <person name="Lage O.M."/>
            <person name="Pohl T."/>
            <person name="Merkel B.J."/>
            <person name="Hornburger P."/>
            <person name="Mueller R.-W."/>
            <person name="Bruemmer F."/>
            <person name="Labrenz M."/>
            <person name="Spormann A.M."/>
            <person name="Op den Camp H."/>
            <person name="Overmann J."/>
            <person name="Amann R."/>
            <person name="Jetten M.S.M."/>
            <person name="Mascher T."/>
            <person name="Medema M.H."/>
            <person name="Devos D.P."/>
            <person name="Kaster A.-K."/>
            <person name="Ovreas L."/>
            <person name="Rohde M."/>
            <person name="Galperin M.Y."/>
            <person name="Jogler C."/>
        </authorList>
    </citation>
    <scope>NUCLEOTIDE SEQUENCE [LARGE SCALE GENOMIC DNA]</scope>
    <source>
        <strain evidence="2 3">Enr17</strain>
    </source>
</reference>